<dbReference type="PANTHER" id="PTHR24403:SF67">
    <property type="entry name" value="FI01116P-RELATED"/>
    <property type="match status" value="1"/>
</dbReference>
<keyword evidence="1" id="KW-0479">Metal-binding</keyword>
<evidence type="ECO:0000256" key="1">
    <source>
        <dbReference type="ARBA" id="ARBA00022723"/>
    </source>
</evidence>
<dbReference type="PANTHER" id="PTHR24403">
    <property type="entry name" value="ZINC FINGER PROTEIN"/>
    <property type="match status" value="1"/>
</dbReference>
<dbReference type="PROSITE" id="PS00028">
    <property type="entry name" value="ZINC_FINGER_C2H2_1"/>
    <property type="match status" value="1"/>
</dbReference>
<evidence type="ECO:0000256" key="2">
    <source>
        <dbReference type="ARBA" id="ARBA00022737"/>
    </source>
</evidence>
<dbReference type="OrthoDB" id="3561125at2759"/>
<evidence type="ECO:0000256" key="3">
    <source>
        <dbReference type="ARBA" id="ARBA00022771"/>
    </source>
</evidence>
<dbReference type="GO" id="GO:0010468">
    <property type="term" value="P:regulation of gene expression"/>
    <property type="evidence" value="ECO:0007669"/>
    <property type="project" value="TreeGrafter"/>
</dbReference>
<dbReference type="Gene3D" id="1.10.8.1320">
    <property type="match status" value="1"/>
</dbReference>
<evidence type="ECO:0000256" key="4">
    <source>
        <dbReference type="ARBA" id="ARBA00022833"/>
    </source>
</evidence>
<accession>A0A9P0B9H5</accession>
<protein>
    <recommendedName>
        <fullName evidence="5">C2H2-type domain-containing protein</fullName>
    </recommendedName>
</protein>
<name>A0A9P0B9H5_BRAAE</name>
<dbReference type="Gene3D" id="3.30.160.60">
    <property type="entry name" value="Classic Zinc Finger"/>
    <property type="match status" value="2"/>
</dbReference>
<dbReference type="GO" id="GO:0008270">
    <property type="term" value="F:zinc ion binding"/>
    <property type="evidence" value="ECO:0007669"/>
    <property type="project" value="UniProtKB-KW"/>
</dbReference>
<keyword evidence="4" id="KW-0862">Zinc</keyword>
<keyword evidence="3" id="KW-0863">Zinc-finger</keyword>
<organism evidence="6 7">
    <name type="scientific">Brassicogethes aeneus</name>
    <name type="common">Rape pollen beetle</name>
    <name type="synonym">Meligethes aeneus</name>
    <dbReference type="NCBI Taxonomy" id="1431903"/>
    <lineage>
        <taxon>Eukaryota</taxon>
        <taxon>Metazoa</taxon>
        <taxon>Ecdysozoa</taxon>
        <taxon>Arthropoda</taxon>
        <taxon>Hexapoda</taxon>
        <taxon>Insecta</taxon>
        <taxon>Pterygota</taxon>
        <taxon>Neoptera</taxon>
        <taxon>Endopterygota</taxon>
        <taxon>Coleoptera</taxon>
        <taxon>Polyphaga</taxon>
        <taxon>Cucujiformia</taxon>
        <taxon>Nitidulidae</taxon>
        <taxon>Meligethinae</taxon>
        <taxon>Brassicogethes</taxon>
    </lineage>
</organism>
<dbReference type="Proteomes" id="UP001154078">
    <property type="component" value="Chromosome 5"/>
</dbReference>
<reference evidence="6" key="1">
    <citation type="submission" date="2021-12" db="EMBL/GenBank/DDBJ databases">
        <authorList>
            <person name="King R."/>
        </authorList>
    </citation>
    <scope>NUCLEOTIDE SEQUENCE</scope>
</reference>
<keyword evidence="7" id="KW-1185">Reference proteome</keyword>
<feature type="domain" description="C2H2-type" evidence="5">
    <location>
        <begin position="185"/>
        <end position="206"/>
    </location>
</feature>
<proteinExistence type="predicted"/>
<gene>
    <name evidence="6" type="ORF">MELIAE_LOCUS8640</name>
</gene>
<dbReference type="AlphaFoldDB" id="A0A9P0B9H5"/>
<sequence>MQLRCQGDESVQLEPEVQEKCLGPNTKPELKCDMCLFETNVEEEYNVHSEIHNTKICPYCNLQFISNMVLQGHVLAKHKRLNILEKKIAFTYQCTRCTFATISLGKYAKHVTLCLCEIYYCRKCKFKTSDAKTYKTHRTKCTPKTTDIKTYNMREISCSQCSYTTKIQKDFELHYKKHLDENLTCPYCELKVTKSRDLQQHVFCTHKQQNEVEKKVEVAITSLNCKKCSFKTVRKDLYETHVQLCEERLDIDVKQEILVCPYCDFLAASTLSLKLHVCKSHKQQNNVEKKVDTSIKKYYISCNKNDNKQLHFLKKHVLTKRREQNGAEKNLENRPIEEKHHYCPYCHYKSIFNFHLQRHVYRDHREQNEKEKKVKITIKINYCDNCNYSYTDYAEFRRHAKKCTKGPLFQCPDCIFSTNSEEKHNIHVKYNTNFELTCSSCPFTSKCRPSYYIHREKHRKIEVKEVVLLHCPDCSYSTNCKKKNEFAREFLEHKKKHMKLEVCPYCKYSAYNNQVMQRHVHNNHKEQNDVENKVKITGKVF</sequence>
<dbReference type="SMART" id="SM00355">
    <property type="entry name" value="ZnF_C2H2"/>
    <property type="match status" value="14"/>
</dbReference>
<dbReference type="GO" id="GO:0005634">
    <property type="term" value="C:nucleus"/>
    <property type="evidence" value="ECO:0007669"/>
    <property type="project" value="TreeGrafter"/>
</dbReference>
<evidence type="ECO:0000259" key="5">
    <source>
        <dbReference type="PROSITE" id="PS00028"/>
    </source>
</evidence>
<keyword evidence="2" id="KW-0677">Repeat</keyword>
<dbReference type="InterPro" id="IPR050688">
    <property type="entry name" value="Zinc_finger/UBP_domain"/>
</dbReference>
<dbReference type="EMBL" id="OV121136">
    <property type="protein sequence ID" value="CAH0558093.1"/>
    <property type="molecule type" value="Genomic_DNA"/>
</dbReference>
<evidence type="ECO:0000313" key="7">
    <source>
        <dbReference type="Proteomes" id="UP001154078"/>
    </source>
</evidence>
<dbReference type="InterPro" id="IPR013087">
    <property type="entry name" value="Znf_C2H2_type"/>
</dbReference>
<evidence type="ECO:0000313" key="6">
    <source>
        <dbReference type="EMBL" id="CAH0558093.1"/>
    </source>
</evidence>